<dbReference type="PATRIC" id="fig|1641875.4.peg.841"/>
<proteinExistence type="predicted"/>
<organism evidence="1 2">
    <name type="scientific">Roseovarius atlanticus</name>
    <dbReference type="NCBI Taxonomy" id="1641875"/>
    <lineage>
        <taxon>Bacteria</taxon>
        <taxon>Pseudomonadati</taxon>
        <taxon>Pseudomonadota</taxon>
        <taxon>Alphaproteobacteria</taxon>
        <taxon>Rhodobacterales</taxon>
        <taxon>Roseobacteraceae</taxon>
        <taxon>Roseovarius</taxon>
    </lineage>
</organism>
<dbReference type="Proteomes" id="UP000051295">
    <property type="component" value="Unassembled WGS sequence"/>
</dbReference>
<protein>
    <recommendedName>
        <fullName evidence="3">Pilus assembly protein</fullName>
    </recommendedName>
</protein>
<accession>A0A0T5NS93</accession>
<comment type="caution">
    <text evidence="1">The sequence shown here is derived from an EMBL/GenBank/DDBJ whole genome shotgun (WGS) entry which is preliminary data.</text>
</comment>
<dbReference type="STRING" id="1641875.XM53_15155"/>
<gene>
    <name evidence="1" type="ORF">XM53_15155</name>
</gene>
<dbReference type="OrthoDB" id="7876207at2"/>
<evidence type="ECO:0008006" key="3">
    <source>
        <dbReference type="Google" id="ProtNLM"/>
    </source>
</evidence>
<name>A0A0T5NS93_9RHOB</name>
<keyword evidence="2" id="KW-1185">Reference proteome</keyword>
<dbReference type="EMBL" id="LAXJ01000018">
    <property type="protein sequence ID" value="KRS11614.1"/>
    <property type="molecule type" value="Genomic_DNA"/>
</dbReference>
<dbReference type="AlphaFoldDB" id="A0A0T5NS93"/>
<dbReference type="RefSeq" id="WP_057794800.1">
    <property type="nucleotide sequence ID" value="NZ_LAXJ01000018.1"/>
</dbReference>
<evidence type="ECO:0000313" key="1">
    <source>
        <dbReference type="EMBL" id="KRS11614.1"/>
    </source>
</evidence>
<sequence>MLMARLKVSLRSFFEETRGSLMVESVVSLPLLFWAMAATFDFFEIHRYKSVREKGTFTIADMISRETRAGGLTSIYLDNAKILFDEITNDNGVNQIRVSVVSYDKDDDEYGIVWSQVRGTGPMGELTTAQVKDSHATLPDVADGEEIILVESTSSYEPLFNVGLNDVTIGTRVFSAIRFAPQICYEGVCGLQN</sequence>
<reference evidence="1 2" key="1">
    <citation type="submission" date="2015-04" db="EMBL/GenBank/DDBJ databases">
        <title>The draft genome sequence of Roseovarius sp.R12b.</title>
        <authorList>
            <person name="Li G."/>
            <person name="Lai Q."/>
            <person name="Shao Z."/>
            <person name="Yan P."/>
        </authorList>
    </citation>
    <scope>NUCLEOTIDE SEQUENCE [LARGE SCALE GENOMIC DNA]</scope>
    <source>
        <strain evidence="1 2">R12B</strain>
    </source>
</reference>
<evidence type="ECO:0000313" key="2">
    <source>
        <dbReference type="Proteomes" id="UP000051295"/>
    </source>
</evidence>